<dbReference type="RefSeq" id="WP_133066766.1">
    <property type="nucleotide sequence ID" value="NZ_NRGP01000048.1"/>
</dbReference>
<evidence type="ECO:0000256" key="1">
    <source>
        <dbReference type="ARBA" id="ARBA00023125"/>
    </source>
</evidence>
<dbReference type="GO" id="GO:0003677">
    <property type="term" value="F:DNA binding"/>
    <property type="evidence" value="ECO:0007669"/>
    <property type="project" value="UniProtKB-KW"/>
</dbReference>
<keyword evidence="1" id="KW-0238">DNA-binding</keyword>
<organism evidence="2 3">
    <name type="scientific">Brevibacterium aurantiacum</name>
    <dbReference type="NCBI Taxonomy" id="273384"/>
    <lineage>
        <taxon>Bacteria</taxon>
        <taxon>Bacillati</taxon>
        <taxon>Actinomycetota</taxon>
        <taxon>Actinomycetes</taxon>
        <taxon>Micrococcales</taxon>
        <taxon>Brevibacteriaceae</taxon>
        <taxon>Brevibacterium</taxon>
    </lineage>
</organism>
<dbReference type="SUPFAM" id="SSF56349">
    <property type="entry name" value="DNA breaking-rejoining enzymes"/>
    <property type="match status" value="1"/>
</dbReference>
<dbReference type="InterPro" id="IPR011010">
    <property type="entry name" value="DNA_brk_join_enz"/>
</dbReference>
<dbReference type="EMBL" id="NRGP01000048">
    <property type="protein sequence ID" value="PCC44893.1"/>
    <property type="molecule type" value="Genomic_DNA"/>
</dbReference>
<dbReference type="InterPro" id="IPR010998">
    <property type="entry name" value="Integrase_recombinase_N"/>
</dbReference>
<proteinExistence type="predicted"/>
<accession>A0A2A3Z083</accession>
<sequence length="189" mass="21451">MKFRTKREAEDFDREKHAALGSFSNVDQSKAERLTVGELHMEWLESLRRSGGRRNDGTAENTLEAYDGIYRAVISPRWHHAPLATITDAAVRQWVEQGESSTRSRKAKGVRQFSRLVSYAVGRYVTTNTVKPYLKQLPKSEDTDVRSQCLDMRQVFRLSACSSAHYAEVFVFLSLTGLRFGELVSCAVN</sequence>
<evidence type="ECO:0000313" key="2">
    <source>
        <dbReference type="EMBL" id="PCC44893.1"/>
    </source>
</evidence>
<evidence type="ECO:0000313" key="3">
    <source>
        <dbReference type="Proteomes" id="UP000217564"/>
    </source>
</evidence>
<comment type="caution">
    <text evidence="2">The sequence shown here is derived from an EMBL/GenBank/DDBJ whole genome shotgun (WGS) entry which is preliminary data.</text>
</comment>
<dbReference type="AlphaFoldDB" id="A0A2A3Z083"/>
<dbReference type="Proteomes" id="UP000217564">
    <property type="component" value="Unassembled WGS sequence"/>
</dbReference>
<name>A0A2A3Z083_BREAU</name>
<reference evidence="2 3" key="1">
    <citation type="journal article" date="2017" name="Elife">
        <title>Extensive horizontal gene transfer in cheese-associated bacteria.</title>
        <authorList>
            <person name="Bonham K.S."/>
            <person name="Wolfe B.E."/>
            <person name="Dutton R.J."/>
        </authorList>
    </citation>
    <scope>NUCLEOTIDE SEQUENCE [LARGE SCALE GENOMIC DNA]</scope>
    <source>
        <strain evidence="2 3">947_7</strain>
    </source>
</reference>
<gene>
    <name evidence="2" type="ORF">CIK64_18635</name>
</gene>
<feature type="non-terminal residue" evidence="2">
    <location>
        <position position="189"/>
    </location>
</feature>
<evidence type="ECO:0008006" key="4">
    <source>
        <dbReference type="Google" id="ProtNLM"/>
    </source>
</evidence>
<dbReference type="Gene3D" id="1.10.150.130">
    <property type="match status" value="1"/>
</dbReference>
<protein>
    <recommendedName>
        <fullName evidence="4">Core-binding (CB) domain-containing protein</fullName>
    </recommendedName>
</protein>